<dbReference type="SUPFAM" id="SSF54768">
    <property type="entry name" value="dsRNA-binding domain-like"/>
    <property type="match status" value="1"/>
</dbReference>
<dbReference type="AlphaFoldDB" id="A0AAP4FE40"/>
<evidence type="ECO:0000259" key="10">
    <source>
        <dbReference type="PROSITE" id="PS50137"/>
    </source>
</evidence>
<dbReference type="GO" id="GO:0005737">
    <property type="term" value="C:cytoplasm"/>
    <property type="evidence" value="ECO:0007669"/>
    <property type="project" value="UniProtKB-SubCell"/>
</dbReference>
<protein>
    <recommendedName>
        <fullName evidence="9">Ribonuclease 3</fullName>
        <ecNumber evidence="9">3.1.26.3</ecNumber>
    </recommendedName>
    <alternativeName>
        <fullName evidence="9">Ribonuclease III</fullName>
        <shortName evidence="9">RNase III</shortName>
    </alternativeName>
</protein>
<keyword evidence="4 9" id="KW-0507">mRNA processing</keyword>
<dbReference type="PANTHER" id="PTHR11207">
    <property type="entry name" value="RIBONUCLEASE III"/>
    <property type="match status" value="1"/>
</dbReference>
<comment type="caution">
    <text evidence="12">The sequence shown here is derived from an EMBL/GenBank/DDBJ whole genome shotgun (WGS) entry which is preliminary data.</text>
</comment>
<dbReference type="InterPro" id="IPR011907">
    <property type="entry name" value="RNase_III"/>
</dbReference>
<evidence type="ECO:0000256" key="1">
    <source>
        <dbReference type="ARBA" id="ARBA00000109"/>
    </source>
</evidence>
<evidence type="ECO:0000259" key="11">
    <source>
        <dbReference type="PROSITE" id="PS50142"/>
    </source>
</evidence>
<evidence type="ECO:0000256" key="2">
    <source>
        <dbReference type="ARBA" id="ARBA00010183"/>
    </source>
</evidence>
<dbReference type="SMART" id="SM00535">
    <property type="entry name" value="RIBOc"/>
    <property type="match status" value="1"/>
</dbReference>
<dbReference type="CDD" id="cd10845">
    <property type="entry name" value="DSRM_RNAse_III_family"/>
    <property type="match status" value="1"/>
</dbReference>
<name>A0AAP4FE40_9MICC</name>
<dbReference type="Gene3D" id="3.30.160.20">
    <property type="match status" value="1"/>
</dbReference>
<comment type="function">
    <text evidence="9">Digests double-stranded RNA. Involved in the processing of primary rRNA transcript to yield the immediate precursors to the large and small rRNAs (23S and 16S). Processes some mRNAs, and tRNAs when they are encoded in the rRNA operon. Processes pre-crRNA and tracrRNA of type II CRISPR loci if present in the organism.</text>
</comment>
<dbReference type="EC" id="3.1.26.3" evidence="9"/>
<dbReference type="PROSITE" id="PS50142">
    <property type="entry name" value="RNASE_3_2"/>
    <property type="match status" value="1"/>
</dbReference>
<evidence type="ECO:0000256" key="8">
    <source>
        <dbReference type="ARBA" id="ARBA00022884"/>
    </source>
</evidence>
<dbReference type="SUPFAM" id="SSF69065">
    <property type="entry name" value="RNase III domain-like"/>
    <property type="match status" value="1"/>
</dbReference>
<evidence type="ECO:0000313" key="13">
    <source>
        <dbReference type="Proteomes" id="UP001240483"/>
    </source>
</evidence>
<evidence type="ECO:0000256" key="4">
    <source>
        <dbReference type="ARBA" id="ARBA00022664"/>
    </source>
</evidence>
<dbReference type="GO" id="GO:0008033">
    <property type="term" value="P:tRNA processing"/>
    <property type="evidence" value="ECO:0007669"/>
    <property type="project" value="UniProtKB-KW"/>
</dbReference>
<evidence type="ECO:0000313" key="12">
    <source>
        <dbReference type="EMBL" id="MDK6274288.1"/>
    </source>
</evidence>
<dbReference type="Pfam" id="PF00035">
    <property type="entry name" value="dsrm"/>
    <property type="match status" value="1"/>
</dbReference>
<sequence length="245" mass="26791">MAKATELTKRLGVSLDPETLRLALTHRSWAYEHDGEHNERLEFLGDSVLGFCVTTFIFDQYPSVAESQMTALRARLVSTQTLAHVARNIGVGPHIRLGKGEQQSNGQDKDSILADTMEALLGAVYLTHGLDAVKAIIAENVLPLIDDEETIRRSTDWKTLIRQIAGQHDLGEVVYDVTGEGPDHAHTYTARLMIGEKRYGQGTATSKKDAEKLAAGASWKMLVGDLMAMGVIDEDPLSPGHKTSN</sequence>
<keyword evidence="3 9" id="KW-0698">rRNA processing</keyword>
<evidence type="ECO:0000256" key="9">
    <source>
        <dbReference type="HAMAP-Rule" id="MF_00104"/>
    </source>
</evidence>
<keyword evidence="9" id="KW-0819">tRNA processing</keyword>
<dbReference type="GO" id="GO:0003725">
    <property type="term" value="F:double-stranded RNA binding"/>
    <property type="evidence" value="ECO:0007669"/>
    <property type="project" value="TreeGrafter"/>
</dbReference>
<dbReference type="RefSeq" id="WP_285332305.1">
    <property type="nucleotide sequence ID" value="NZ_JASODW010000001.1"/>
</dbReference>
<keyword evidence="6 9" id="KW-0255">Endonuclease</keyword>
<dbReference type="NCBIfam" id="TIGR02191">
    <property type="entry name" value="RNaseIII"/>
    <property type="match status" value="1"/>
</dbReference>
<proteinExistence type="inferred from homology"/>
<accession>A0AAP4FE40</accession>
<dbReference type="GO" id="GO:0010468">
    <property type="term" value="P:regulation of gene expression"/>
    <property type="evidence" value="ECO:0007669"/>
    <property type="project" value="TreeGrafter"/>
</dbReference>
<evidence type="ECO:0000256" key="3">
    <source>
        <dbReference type="ARBA" id="ARBA00022552"/>
    </source>
</evidence>
<reference evidence="12" key="1">
    <citation type="submission" date="2023-05" db="EMBL/GenBank/DDBJ databases">
        <title>Cataloging the Phylogenetic Diversity of Human Bladder Bacteria.</title>
        <authorList>
            <person name="Du J."/>
        </authorList>
    </citation>
    <scope>NUCLEOTIDE SEQUENCE</scope>
    <source>
        <strain evidence="12">UMB9978</strain>
    </source>
</reference>
<dbReference type="EMBL" id="JASODW010000001">
    <property type="protein sequence ID" value="MDK6274288.1"/>
    <property type="molecule type" value="Genomic_DNA"/>
</dbReference>
<dbReference type="Proteomes" id="UP001240483">
    <property type="component" value="Unassembled WGS sequence"/>
</dbReference>
<dbReference type="Pfam" id="PF14622">
    <property type="entry name" value="Ribonucleas_3_3"/>
    <property type="match status" value="1"/>
</dbReference>
<dbReference type="HAMAP" id="MF_00104">
    <property type="entry name" value="RNase_III"/>
    <property type="match status" value="1"/>
</dbReference>
<dbReference type="Gene3D" id="1.10.1520.10">
    <property type="entry name" value="Ribonuclease III domain"/>
    <property type="match status" value="1"/>
</dbReference>
<keyword evidence="8 9" id="KW-0694">RNA-binding</keyword>
<feature type="domain" description="DRBM" evidence="10">
    <location>
        <begin position="156"/>
        <end position="224"/>
    </location>
</feature>
<comment type="cofactor">
    <cofactor evidence="9">
        <name>Mg(2+)</name>
        <dbReference type="ChEBI" id="CHEBI:18420"/>
    </cofactor>
</comment>
<gene>
    <name evidence="9 12" type="primary">rnc</name>
    <name evidence="12" type="ORF">QP116_00730</name>
</gene>
<evidence type="ECO:0000256" key="5">
    <source>
        <dbReference type="ARBA" id="ARBA00022722"/>
    </source>
</evidence>
<dbReference type="CDD" id="cd00593">
    <property type="entry name" value="RIBOc"/>
    <property type="match status" value="1"/>
</dbReference>
<dbReference type="PANTHER" id="PTHR11207:SF0">
    <property type="entry name" value="RIBONUCLEASE 3"/>
    <property type="match status" value="1"/>
</dbReference>
<keyword evidence="9" id="KW-0460">Magnesium</keyword>
<feature type="domain" description="RNase III" evidence="11">
    <location>
        <begin position="4"/>
        <end position="129"/>
    </location>
</feature>
<keyword evidence="5 9" id="KW-0540">Nuclease</keyword>
<keyword evidence="9" id="KW-0479">Metal-binding</keyword>
<evidence type="ECO:0000256" key="7">
    <source>
        <dbReference type="ARBA" id="ARBA00022801"/>
    </source>
</evidence>
<dbReference type="InterPro" id="IPR000999">
    <property type="entry name" value="RNase_III_dom"/>
</dbReference>
<dbReference type="GO" id="GO:0006397">
    <property type="term" value="P:mRNA processing"/>
    <property type="evidence" value="ECO:0007669"/>
    <property type="project" value="UniProtKB-UniRule"/>
</dbReference>
<dbReference type="PROSITE" id="PS50137">
    <property type="entry name" value="DS_RBD"/>
    <property type="match status" value="1"/>
</dbReference>
<dbReference type="InterPro" id="IPR014720">
    <property type="entry name" value="dsRBD_dom"/>
</dbReference>
<comment type="subunit">
    <text evidence="9">Homodimer.</text>
</comment>
<feature type="active site" evidence="9">
    <location>
        <position position="46"/>
    </location>
</feature>
<keyword evidence="7 9" id="KW-0378">Hydrolase</keyword>
<dbReference type="PROSITE" id="PS00517">
    <property type="entry name" value="RNASE_3_1"/>
    <property type="match status" value="1"/>
</dbReference>
<organism evidence="12 13">
    <name type="scientific">Pseudoglutamicibacter cumminsii</name>
    <dbReference type="NCBI Taxonomy" id="156979"/>
    <lineage>
        <taxon>Bacteria</taxon>
        <taxon>Bacillati</taxon>
        <taxon>Actinomycetota</taxon>
        <taxon>Actinomycetes</taxon>
        <taxon>Micrococcales</taxon>
        <taxon>Micrococcaceae</taxon>
        <taxon>Pseudoglutamicibacter</taxon>
    </lineage>
</organism>
<feature type="binding site" evidence="9">
    <location>
        <position position="115"/>
    </location>
    <ligand>
        <name>Mg(2+)</name>
        <dbReference type="ChEBI" id="CHEBI:18420"/>
    </ligand>
</feature>
<feature type="binding site" evidence="9">
    <location>
        <position position="42"/>
    </location>
    <ligand>
        <name>Mg(2+)</name>
        <dbReference type="ChEBI" id="CHEBI:18420"/>
    </ligand>
</feature>
<dbReference type="SMART" id="SM00358">
    <property type="entry name" value="DSRM"/>
    <property type="match status" value="1"/>
</dbReference>
<dbReference type="GO" id="GO:0019843">
    <property type="term" value="F:rRNA binding"/>
    <property type="evidence" value="ECO:0007669"/>
    <property type="project" value="UniProtKB-KW"/>
</dbReference>
<evidence type="ECO:0000256" key="6">
    <source>
        <dbReference type="ARBA" id="ARBA00022759"/>
    </source>
</evidence>
<feature type="active site" evidence="9">
    <location>
        <position position="118"/>
    </location>
</feature>
<comment type="catalytic activity">
    <reaction evidence="1 9">
        <text>Endonucleolytic cleavage to 5'-phosphomonoester.</text>
        <dbReference type="EC" id="3.1.26.3"/>
    </reaction>
</comment>
<keyword evidence="9" id="KW-0963">Cytoplasm</keyword>
<keyword evidence="9" id="KW-0699">rRNA-binding</keyword>
<dbReference type="InterPro" id="IPR036389">
    <property type="entry name" value="RNase_III_sf"/>
</dbReference>
<dbReference type="FunFam" id="1.10.1520.10:FF:000001">
    <property type="entry name" value="Ribonuclease 3"/>
    <property type="match status" value="1"/>
</dbReference>
<comment type="subcellular location">
    <subcellularLocation>
        <location evidence="9">Cytoplasm</location>
    </subcellularLocation>
</comment>
<feature type="binding site" evidence="9">
    <location>
        <position position="118"/>
    </location>
    <ligand>
        <name>Mg(2+)</name>
        <dbReference type="ChEBI" id="CHEBI:18420"/>
    </ligand>
</feature>
<dbReference type="GO" id="GO:0004525">
    <property type="term" value="F:ribonuclease III activity"/>
    <property type="evidence" value="ECO:0007669"/>
    <property type="project" value="UniProtKB-UniRule"/>
</dbReference>
<dbReference type="GO" id="GO:0006364">
    <property type="term" value="P:rRNA processing"/>
    <property type="evidence" value="ECO:0007669"/>
    <property type="project" value="UniProtKB-UniRule"/>
</dbReference>
<comment type="similarity">
    <text evidence="2">Belongs to the ribonuclease III family.</text>
</comment>
<dbReference type="GO" id="GO:0046872">
    <property type="term" value="F:metal ion binding"/>
    <property type="evidence" value="ECO:0007669"/>
    <property type="project" value="UniProtKB-KW"/>
</dbReference>